<dbReference type="Pfam" id="PF00383">
    <property type="entry name" value="dCMP_cyt_deam_1"/>
    <property type="match status" value="1"/>
</dbReference>
<evidence type="ECO:0000313" key="14">
    <source>
        <dbReference type="EMBL" id="MFD1431844.1"/>
    </source>
</evidence>
<dbReference type="RefSeq" id="WP_125698201.1">
    <property type="nucleotide sequence ID" value="NZ_JBHTOG010000015.1"/>
</dbReference>
<evidence type="ECO:0000256" key="1">
    <source>
        <dbReference type="ARBA" id="ARBA00001947"/>
    </source>
</evidence>
<evidence type="ECO:0000313" key="15">
    <source>
        <dbReference type="Proteomes" id="UP001597192"/>
    </source>
</evidence>
<dbReference type="InterPro" id="IPR006262">
    <property type="entry name" value="Cyt_deam_tetra"/>
</dbReference>
<evidence type="ECO:0000256" key="2">
    <source>
        <dbReference type="ARBA" id="ARBA00003949"/>
    </source>
</evidence>
<evidence type="ECO:0000256" key="3">
    <source>
        <dbReference type="ARBA" id="ARBA00006576"/>
    </source>
</evidence>
<dbReference type="InterPro" id="IPR050202">
    <property type="entry name" value="Cyt/Deoxycyt_deaminase"/>
</dbReference>
<comment type="similarity">
    <text evidence="3 12">Belongs to the cytidine and deoxycytidylate deaminase family.</text>
</comment>
<proteinExistence type="inferred from homology"/>
<dbReference type="SUPFAM" id="SSF53927">
    <property type="entry name" value="Cytidine deaminase-like"/>
    <property type="match status" value="1"/>
</dbReference>
<evidence type="ECO:0000256" key="10">
    <source>
        <dbReference type="ARBA" id="ARBA00049252"/>
    </source>
</evidence>
<dbReference type="EMBL" id="JBHTOG010000015">
    <property type="protein sequence ID" value="MFD1431844.1"/>
    <property type="molecule type" value="Genomic_DNA"/>
</dbReference>
<evidence type="ECO:0000256" key="5">
    <source>
        <dbReference type="ARBA" id="ARBA00018266"/>
    </source>
</evidence>
<dbReference type="PANTHER" id="PTHR11644:SF2">
    <property type="entry name" value="CYTIDINE DEAMINASE"/>
    <property type="match status" value="1"/>
</dbReference>
<dbReference type="InterPro" id="IPR002125">
    <property type="entry name" value="CMP_dCMP_dom"/>
</dbReference>
<keyword evidence="8 12" id="KW-0862">Zinc</keyword>
<comment type="catalytic activity">
    <reaction evidence="10 12">
        <text>2'-deoxycytidine + H2O + H(+) = 2'-deoxyuridine + NH4(+)</text>
        <dbReference type="Rhea" id="RHEA:13433"/>
        <dbReference type="ChEBI" id="CHEBI:15377"/>
        <dbReference type="ChEBI" id="CHEBI:15378"/>
        <dbReference type="ChEBI" id="CHEBI:15698"/>
        <dbReference type="ChEBI" id="CHEBI:16450"/>
        <dbReference type="ChEBI" id="CHEBI:28938"/>
        <dbReference type="EC" id="3.5.4.5"/>
    </reaction>
</comment>
<keyword evidence="6 12" id="KW-0479">Metal-binding</keyword>
<comment type="function">
    <text evidence="2 12">This enzyme scavenges exogenous and endogenous cytidine and 2'-deoxycytidine for UMP synthesis.</text>
</comment>
<organism evidence="14 15">
    <name type="scientific">Lacticaseibacillus yichunensis</name>
    <dbReference type="NCBI Taxonomy" id="2486015"/>
    <lineage>
        <taxon>Bacteria</taxon>
        <taxon>Bacillati</taxon>
        <taxon>Bacillota</taxon>
        <taxon>Bacilli</taxon>
        <taxon>Lactobacillales</taxon>
        <taxon>Lactobacillaceae</taxon>
        <taxon>Lacticaseibacillus</taxon>
    </lineage>
</organism>
<evidence type="ECO:0000256" key="4">
    <source>
        <dbReference type="ARBA" id="ARBA00012783"/>
    </source>
</evidence>
<feature type="domain" description="CMP/dCMP-type deaminase" evidence="13">
    <location>
        <begin position="1"/>
        <end position="127"/>
    </location>
</feature>
<evidence type="ECO:0000256" key="11">
    <source>
        <dbReference type="ARBA" id="ARBA00049558"/>
    </source>
</evidence>
<sequence length="132" mass="13623">MKNELIAAATAARQNAYVPYSHFAVGAALITDDGRVVAGCNVENASFGLTLCAERNAMFAAVAGGSTHFQALAIIADTPGPVSPCGACRQVMAEFMASEAPVYLTNLHGDATETTVGALLPGAFDKEDMARD</sequence>
<evidence type="ECO:0000256" key="6">
    <source>
        <dbReference type="ARBA" id="ARBA00022723"/>
    </source>
</evidence>
<dbReference type="GO" id="GO:0004126">
    <property type="term" value="F:cytidine deaminase activity"/>
    <property type="evidence" value="ECO:0007669"/>
    <property type="project" value="UniProtKB-EC"/>
</dbReference>
<dbReference type="PROSITE" id="PS00903">
    <property type="entry name" value="CYT_DCMP_DEAMINASES_1"/>
    <property type="match status" value="1"/>
</dbReference>
<comment type="cofactor">
    <cofactor evidence="1 12">
        <name>Zn(2+)</name>
        <dbReference type="ChEBI" id="CHEBI:29105"/>
    </cofactor>
</comment>
<dbReference type="InterPro" id="IPR016193">
    <property type="entry name" value="Cytidine_deaminase-like"/>
</dbReference>
<name>A0ABW4CP07_9LACO</name>
<accession>A0ABW4CP07</accession>
<comment type="caution">
    <text evidence="14">The sequence shown here is derived from an EMBL/GenBank/DDBJ whole genome shotgun (WGS) entry which is preliminary data.</text>
</comment>
<dbReference type="PROSITE" id="PS51747">
    <property type="entry name" value="CYT_DCMP_DEAMINASES_2"/>
    <property type="match status" value="1"/>
</dbReference>
<evidence type="ECO:0000256" key="8">
    <source>
        <dbReference type="ARBA" id="ARBA00022833"/>
    </source>
</evidence>
<reference evidence="15" key="1">
    <citation type="journal article" date="2019" name="Int. J. Syst. Evol. Microbiol.">
        <title>The Global Catalogue of Microorganisms (GCM) 10K type strain sequencing project: providing services to taxonomists for standard genome sequencing and annotation.</title>
        <authorList>
            <consortium name="The Broad Institute Genomics Platform"/>
            <consortium name="The Broad Institute Genome Sequencing Center for Infectious Disease"/>
            <person name="Wu L."/>
            <person name="Ma J."/>
        </authorList>
    </citation>
    <scope>NUCLEOTIDE SEQUENCE [LARGE SCALE GENOMIC DNA]</scope>
    <source>
        <strain evidence="15">CCM 8947</strain>
    </source>
</reference>
<evidence type="ECO:0000259" key="13">
    <source>
        <dbReference type="PROSITE" id="PS51747"/>
    </source>
</evidence>
<dbReference type="PANTHER" id="PTHR11644">
    <property type="entry name" value="CYTIDINE DEAMINASE"/>
    <property type="match status" value="1"/>
</dbReference>
<dbReference type="InterPro" id="IPR016192">
    <property type="entry name" value="APOBEC/CMP_deaminase_Zn-bd"/>
</dbReference>
<dbReference type="CDD" id="cd01283">
    <property type="entry name" value="cytidine_deaminase"/>
    <property type="match status" value="1"/>
</dbReference>
<protein>
    <recommendedName>
        <fullName evidence="5 12">Cytidine deaminase</fullName>
        <ecNumber evidence="4 12">3.5.4.5</ecNumber>
    </recommendedName>
    <alternativeName>
        <fullName evidence="9 12">Cytidine aminohydrolase</fullName>
    </alternativeName>
</protein>
<keyword evidence="7 12" id="KW-0378">Hydrolase</keyword>
<gene>
    <name evidence="14" type="ORF">ACFQ47_04010</name>
</gene>
<dbReference type="EC" id="3.5.4.5" evidence="4 12"/>
<dbReference type="Proteomes" id="UP001597192">
    <property type="component" value="Unassembled WGS sequence"/>
</dbReference>
<evidence type="ECO:0000256" key="9">
    <source>
        <dbReference type="ARBA" id="ARBA00032005"/>
    </source>
</evidence>
<dbReference type="NCBIfam" id="TIGR01354">
    <property type="entry name" value="cyt_deam_tetra"/>
    <property type="match status" value="1"/>
</dbReference>
<dbReference type="Gene3D" id="3.40.140.10">
    <property type="entry name" value="Cytidine Deaminase, domain 2"/>
    <property type="match status" value="1"/>
</dbReference>
<evidence type="ECO:0000256" key="7">
    <source>
        <dbReference type="ARBA" id="ARBA00022801"/>
    </source>
</evidence>
<keyword evidence="15" id="KW-1185">Reference proteome</keyword>
<comment type="catalytic activity">
    <reaction evidence="11 12">
        <text>cytidine + H2O + H(+) = uridine + NH4(+)</text>
        <dbReference type="Rhea" id="RHEA:16069"/>
        <dbReference type="ChEBI" id="CHEBI:15377"/>
        <dbReference type="ChEBI" id="CHEBI:15378"/>
        <dbReference type="ChEBI" id="CHEBI:16704"/>
        <dbReference type="ChEBI" id="CHEBI:17562"/>
        <dbReference type="ChEBI" id="CHEBI:28938"/>
        <dbReference type="EC" id="3.5.4.5"/>
    </reaction>
</comment>
<dbReference type="NCBIfam" id="NF004064">
    <property type="entry name" value="PRK05578.1"/>
    <property type="match status" value="1"/>
</dbReference>
<evidence type="ECO:0000256" key="12">
    <source>
        <dbReference type="RuleBase" id="RU364006"/>
    </source>
</evidence>